<sequence>MRAPEECRSMAELRAEIDRLDRALVAMLAERAGYIDRAAALKPGEGLPARIGNRIDEVIGNVRGSAVKAGLDPALAETLWRELIEWAIAREEAAMGAKENRA</sequence>
<evidence type="ECO:0000256" key="2">
    <source>
        <dbReference type="ARBA" id="ARBA00023235"/>
    </source>
</evidence>
<keyword evidence="4" id="KW-0670">Pyruvate</keyword>
<dbReference type="InterPro" id="IPR051331">
    <property type="entry name" value="Chorismate_mutase-related"/>
</dbReference>
<dbReference type="InterPro" id="IPR036263">
    <property type="entry name" value="Chorismate_II_sf"/>
</dbReference>
<organism evidence="4 5">
    <name type="scientific">Rhodovulum iodosum</name>
    <dbReference type="NCBI Taxonomy" id="68291"/>
    <lineage>
        <taxon>Bacteria</taxon>
        <taxon>Pseudomonadati</taxon>
        <taxon>Pseudomonadota</taxon>
        <taxon>Alphaproteobacteria</taxon>
        <taxon>Rhodobacterales</taxon>
        <taxon>Paracoccaceae</taxon>
        <taxon>Rhodovulum</taxon>
    </lineage>
</organism>
<dbReference type="SMART" id="SM00830">
    <property type="entry name" value="CM_2"/>
    <property type="match status" value="1"/>
</dbReference>
<dbReference type="Pfam" id="PF01817">
    <property type="entry name" value="CM_2"/>
    <property type="match status" value="1"/>
</dbReference>
<name>A0ABV3XW93_9RHOB</name>
<reference evidence="4 5" key="1">
    <citation type="submission" date="2024-06" db="EMBL/GenBank/DDBJ databases">
        <title>Genome of Rhodovulum iodosum, a marine photoferrotroph.</title>
        <authorList>
            <person name="Bianchini G."/>
            <person name="Nikeleit V."/>
            <person name="Kappler A."/>
            <person name="Bryce C."/>
            <person name="Sanchez-Baracaldo P."/>
        </authorList>
    </citation>
    <scope>NUCLEOTIDE SEQUENCE [LARGE SCALE GENOMIC DNA]</scope>
    <source>
        <strain evidence="4 5">UT/N1</strain>
    </source>
</reference>
<dbReference type="PROSITE" id="PS51168">
    <property type="entry name" value="CHORISMATE_MUT_2"/>
    <property type="match status" value="1"/>
</dbReference>
<dbReference type="Gene3D" id="1.20.59.10">
    <property type="entry name" value="Chorismate mutase"/>
    <property type="match status" value="1"/>
</dbReference>
<feature type="domain" description="Chorismate mutase" evidence="3">
    <location>
        <begin position="4"/>
        <end position="95"/>
    </location>
</feature>
<keyword evidence="4" id="KW-0456">Lyase</keyword>
<protein>
    <recommendedName>
        <fullName evidence="1">chorismate mutase</fullName>
        <ecNumber evidence="1">5.4.99.5</ecNumber>
    </recommendedName>
</protein>
<accession>A0ABV3XW93</accession>
<dbReference type="PANTHER" id="PTHR38041">
    <property type="entry name" value="CHORISMATE MUTASE"/>
    <property type="match status" value="1"/>
</dbReference>
<evidence type="ECO:0000313" key="5">
    <source>
        <dbReference type="Proteomes" id="UP001560019"/>
    </source>
</evidence>
<dbReference type="InterPro" id="IPR002701">
    <property type="entry name" value="CM_II_prokaryot"/>
</dbReference>
<dbReference type="GO" id="GO:0016829">
    <property type="term" value="F:lyase activity"/>
    <property type="evidence" value="ECO:0007669"/>
    <property type="project" value="UniProtKB-KW"/>
</dbReference>
<keyword evidence="2" id="KW-0413">Isomerase</keyword>
<dbReference type="EC" id="5.4.99.5" evidence="1"/>
<dbReference type="RefSeq" id="WP_125403762.1">
    <property type="nucleotide sequence ID" value="NZ_JBEHHI010000003.1"/>
</dbReference>
<dbReference type="SUPFAM" id="SSF48600">
    <property type="entry name" value="Chorismate mutase II"/>
    <property type="match status" value="1"/>
</dbReference>
<proteinExistence type="predicted"/>
<dbReference type="PANTHER" id="PTHR38041:SF1">
    <property type="entry name" value="CHORISMATE MUTASE"/>
    <property type="match status" value="1"/>
</dbReference>
<dbReference type="PIRSF" id="PIRSF029775">
    <property type="entry name" value="Isochor_pyr_lyas"/>
    <property type="match status" value="1"/>
</dbReference>
<keyword evidence="5" id="KW-1185">Reference proteome</keyword>
<dbReference type="InterPro" id="IPR008241">
    <property type="entry name" value="Isochorismate_pyruvate-lyase"/>
</dbReference>
<dbReference type="EMBL" id="JBEHHI010000003">
    <property type="protein sequence ID" value="MEX5729648.1"/>
    <property type="molecule type" value="Genomic_DNA"/>
</dbReference>
<evidence type="ECO:0000313" key="4">
    <source>
        <dbReference type="EMBL" id="MEX5729648.1"/>
    </source>
</evidence>
<dbReference type="Proteomes" id="UP001560019">
    <property type="component" value="Unassembled WGS sequence"/>
</dbReference>
<dbReference type="NCBIfam" id="TIGR01803">
    <property type="entry name" value="CM-like"/>
    <property type="match status" value="1"/>
</dbReference>
<evidence type="ECO:0000259" key="3">
    <source>
        <dbReference type="PROSITE" id="PS51168"/>
    </source>
</evidence>
<gene>
    <name evidence="4" type="ORF">Ga0609869_003001</name>
</gene>
<comment type="caution">
    <text evidence="4">The sequence shown here is derived from an EMBL/GenBank/DDBJ whole genome shotgun (WGS) entry which is preliminary data.</text>
</comment>
<dbReference type="InterPro" id="IPR036979">
    <property type="entry name" value="CM_dom_sf"/>
</dbReference>
<evidence type="ECO:0000256" key="1">
    <source>
        <dbReference type="ARBA" id="ARBA00012404"/>
    </source>
</evidence>